<reference evidence="2 3" key="2">
    <citation type="submission" date="2016-06" db="EMBL/GenBank/DDBJ databases">
        <title>Pedobacter psychrophilus sp. nov., isolated from Antarctic fragmentary rock.</title>
        <authorList>
            <person name="Svec P."/>
        </authorList>
    </citation>
    <scope>NUCLEOTIDE SEQUENCE [LARGE SCALE GENOMIC DNA]</scope>
    <source>
        <strain evidence="2 3">CCM 8644</strain>
    </source>
</reference>
<keyword evidence="1" id="KW-1133">Transmembrane helix</keyword>
<gene>
    <name evidence="2" type="ORF">A5893_17100</name>
</gene>
<keyword evidence="1" id="KW-0812">Transmembrane</keyword>
<feature type="transmembrane region" description="Helical" evidence="1">
    <location>
        <begin position="24"/>
        <end position="45"/>
    </location>
</feature>
<organism evidence="2 3">
    <name type="scientific">Pedobacter psychrophilus</name>
    <dbReference type="NCBI Taxonomy" id="1826909"/>
    <lineage>
        <taxon>Bacteria</taxon>
        <taxon>Pseudomonadati</taxon>
        <taxon>Bacteroidota</taxon>
        <taxon>Sphingobacteriia</taxon>
        <taxon>Sphingobacteriales</taxon>
        <taxon>Sphingobacteriaceae</taxon>
        <taxon>Pedobacter</taxon>
    </lineage>
</organism>
<dbReference type="STRING" id="1826909.A5893_17100"/>
<accession>A0A179DSK4</accession>
<protein>
    <recommendedName>
        <fullName evidence="4">DUF4279 domain-containing protein</fullName>
    </recommendedName>
</protein>
<dbReference type="Proteomes" id="UP000078459">
    <property type="component" value="Unassembled WGS sequence"/>
</dbReference>
<name>A0A179DSK4_9SPHI</name>
<proteinExistence type="predicted"/>
<dbReference type="Pfam" id="PF14106">
    <property type="entry name" value="DUF4279"/>
    <property type="match status" value="1"/>
</dbReference>
<evidence type="ECO:0008006" key="4">
    <source>
        <dbReference type="Google" id="ProtNLM"/>
    </source>
</evidence>
<evidence type="ECO:0000256" key="1">
    <source>
        <dbReference type="SAM" id="Phobius"/>
    </source>
</evidence>
<dbReference type="InterPro" id="IPR025459">
    <property type="entry name" value="DUF4279"/>
</dbReference>
<evidence type="ECO:0000313" key="3">
    <source>
        <dbReference type="Proteomes" id="UP000078459"/>
    </source>
</evidence>
<keyword evidence="1" id="KW-0472">Membrane</keyword>
<dbReference type="AlphaFoldDB" id="A0A179DSK4"/>
<keyword evidence="3" id="KW-1185">Reference proteome</keyword>
<comment type="caution">
    <text evidence="2">The sequence shown here is derived from an EMBL/GenBank/DDBJ whole genome shotgun (WGS) entry which is preliminary data.</text>
</comment>
<dbReference type="EMBL" id="LWHJ01000002">
    <property type="protein sequence ID" value="OAQ43533.1"/>
    <property type="molecule type" value="Genomic_DNA"/>
</dbReference>
<sequence>MFIYLIVNNSFDRRAAANNRFKKLRATCCYLITAIHLIVAGPHFLQVIRKFLNLPNVSSNSMTDLQIIELIEKEFKYKTLGATEQYLEIHSPVYSDNQLKVERIDREGKDKLIVGYIPVIGERFYFAVYIDIEANEIINIGTEAKNSVYFRADSDKFSLMELSKMTTLESTGGRNKGDERRNGIFWKESTIFFEPNKEPDEFEDKLNKLLSFLEQDRTGILKLVEKADGYIQIAIEFHNGNTMLGGPHIDKKVIKRMNDLGVSINFDLYVGGKSFKE</sequence>
<reference evidence="2 3" key="1">
    <citation type="submission" date="2016-04" db="EMBL/GenBank/DDBJ databases">
        <authorList>
            <person name="Evans L.H."/>
            <person name="Alamgir A."/>
            <person name="Owens N."/>
            <person name="Weber N.D."/>
            <person name="Virtaneva K."/>
            <person name="Barbian K."/>
            <person name="Babar A."/>
            <person name="Rosenke K."/>
        </authorList>
    </citation>
    <scope>NUCLEOTIDE SEQUENCE [LARGE SCALE GENOMIC DNA]</scope>
    <source>
        <strain evidence="2 3">CCM 8644</strain>
    </source>
</reference>
<evidence type="ECO:0000313" key="2">
    <source>
        <dbReference type="EMBL" id="OAQ43533.1"/>
    </source>
</evidence>